<feature type="compositionally biased region" description="Low complexity" evidence="1">
    <location>
        <begin position="89"/>
        <end position="102"/>
    </location>
</feature>
<comment type="caution">
    <text evidence="2">The sequence shown here is derived from an EMBL/GenBank/DDBJ whole genome shotgun (WGS) entry which is preliminary data.</text>
</comment>
<dbReference type="AlphaFoldDB" id="A0A644XUB0"/>
<feature type="compositionally biased region" description="Basic and acidic residues" evidence="1">
    <location>
        <begin position="105"/>
        <end position="133"/>
    </location>
</feature>
<dbReference type="EMBL" id="VSSQ01003245">
    <property type="protein sequence ID" value="MPM19792.1"/>
    <property type="molecule type" value="Genomic_DNA"/>
</dbReference>
<feature type="compositionally biased region" description="Basic and acidic residues" evidence="1">
    <location>
        <begin position="63"/>
        <end position="88"/>
    </location>
</feature>
<gene>
    <name evidence="2" type="ORF">SDC9_66218</name>
</gene>
<feature type="compositionally biased region" description="Acidic residues" evidence="1">
    <location>
        <begin position="305"/>
        <end position="316"/>
    </location>
</feature>
<sequence length="424" mass="45588">MHGPDEQRHGEDDQDADTRDRAVRGTDQAGHVATDRGHREADQQHVDDADDDQAARVGGQRGVADEQPQHQADRDHRGQGDAGHHGDRQVALGARQALAAAARLHHPDRLGDAAEDRAGDLQQRPDRGDRDGAGADEPDVVGERVLDGRGEATGRGQRPGGEHRQQDAVRDQHADDHRDADGEADQVADTDQGERQAGADHRAAGTDPEGGRQVVGHRLERGEQGEGGGAETADGDHPQAPLVLLGALAGVADAQHLGARDALRVREVGAGDQRAAQRDRVHHAEDAAQRTQGRRRPVREAAPPADDDQPGQDEDDGRQRARGGGDRLDDVVLADRVVTEVAQDRHRDDGRRDRRGERQAHLEAEVDVRGGEHQRDETADDDPSHGQFPYGCLRRGCCCGQGHTCTFVDDETIGPDVIGAQLAV</sequence>
<evidence type="ECO:0000256" key="1">
    <source>
        <dbReference type="SAM" id="MobiDB-lite"/>
    </source>
</evidence>
<evidence type="ECO:0000313" key="2">
    <source>
        <dbReference type="EMBL" id="MPM19792.1"/>
    </source>
</evidence>
<reference evidence="2" key="1">
    <citation type="submission" date="2019-08" db="EMBL/GenBank/DDBJ databases">
        <authorList>
            <person name="Kucharzyk K."/>
            <person name="Murdoch R.W."/>
            <person name="Higgins S."/>
            <person name="Loffler F."/>
        </authorList>
    </citation>
    <scope>NUCLEOTIDE SEQUENCE</scope>
</reference>
<feature type="compositionally biased region" description="Basic and acidic residues" evidence="1">
    <location>
        <begin position="141"/>
        <end position="152"/>
    </location>
</feature>
<feature type="compositionally biased region" description="Basic and acidic residues" evidence="1">
    <location>
        <begin position="160"/>
        <end position="181"/>
    </location>
</feature>
<feature type="region of interest" description="Disordered" evidence="1">
    <location>
        <begin position="269"/>
        <end position="384"/>
    </location>
</feature>
<feature type="compositionally biased region" description="Basic and acidic residues" evidence="1">
    <location>
        <begin position="342"/>
        <end position="377"/>
    </location>
</feature>
<feature type="region of interest" description="Disordered" evidence="1">
    <location>
        <begin position="1"/>
        <end position="239"/>
    </location>
</feature>
<organism evidence="2">
    <name type="scientific">bioreactor metagenome</name>
    <dbReference type="NCBI Taxonomy" id="1076179"/>
    <lineage>
        <taxon>unclassified sequences</taxon>
        <taxon>metagenomes</taxon>
        <taxon>ecological metagenomes</taxon>
    </lineage>
</organism>
<proteinExistence type="predicted"/>
<feature type="compositionally biased region" description="Basic and acidic residues" evidence="1">
    <location>
        <begin position="1"/>
        <end position="24"/>
    </location>
</feature>
<name>A0A644XUB0_9ZZZZ</name>
<feature type="compositionally biased region" description="Basic and acidic residues" evidence="1">
    <location>
        <begin position="33"/>
        <end position="47"/>
    </location>
</feature>
<accession>A0A644XUB0</accession>
<feature type="compositionally biased region" description="Basic and acidic residues" evidence="1">
    <location>
        <begin position="317"/>
        <end position="330"/>
    </location>
</feature>
<feature type="compositionally biased region" description="Basic and acidic residues" evidence="1">
    <location>
        <begin position="269"/>
        <end position="288"/>
    </location>
</feature>
<feature type="compositionally biased region" description="Basic and acidic residues" evidence="1">
    <location>
        <begin position="192"/>
        <end position="204"/>
    </location>
</feature>
<protein>
    <submittedName>
        <fullName evidence="2">Uncharacterized protein</fullName>
    </submittedName>
</protein>